<proteinExistence type="predicted"/>
<dbReference type="EMBL" id="JBBWWR010000013">
    <property type="protein sequence ID" value="KAK8956315.1"/>
    <property type="molecule type" value="Genomic_DNA"/>
</dbReference>
<evidence type="ECO:0000313" key="1">
    <source>
        <dbReference type="EMBL" id="KAK8956315.1"/>
    </source>
</evidence>
<name>A0ABR2M1F8_9ASPA</name>
<evidence type="ECO:0000313" key="2">
    <source>
        <dbReference type="Proteomes" id="UP001412067"/>
    </source>
</evidence>
<comment type="caution">
    <text evidence="1">The sequence shown here is derived from an EMBL/GenBank/DDBJ whole genome shotgun (WGS) entry which is preliminary data.</text>
</comment>
<keyword evidence="2" id="KW-1185">Reference proteome</keyword>
<protein>
    <submittedName>
        <fullName evidence="1">Uncharacterized protein</fullName>
    </submittedName>
</protein>
<organism evidence="1 2">
    <name type="scientific">Platanthera guangdongensis</name>
    <dbReference type="NCBI Taxonomy" id="2320717"/>
    <lineage>
        <taxon>Eukaryota</taxon>
        <taxon>Viridiplantae</taxon>
        <taxon>Streptophyta</taxon>
        <taxon>Embryophyta</taxon>
        <taxon>Tracheophyta</taxon>
        <taxon>Spermatophyta</taxon>
        <taxon>Magnoliopsida</taxon>
        <taxon>Liliopsida</taxon>
        <taxon>Asparagales</taxon>
        <taxon>Orchidaceae</taxon>
        <taxon>Orchidoideae</taxon>
        <taxon>Orchideae</taxon>
        <taxon>Orchidinae</taxon>
        <taxon>Platanthera</taxon>
    </lineage>
</organism>
<dbReference type="Proteomes" id="UP001412067">
    <property type="component" value="Unassembled WGS sequence"/>
</dbReference>
<accession>A0ABR2M1F8</accession>
<sequence length="242" mass="26804">MDSMKGLLNGTYVSDGLLVQIHRAGVKFCFPTTAAHVKGFPFSLPFCTSRCPDNSISSGAVGEQCNHRSYFNPLLFVCSWVRGGPCPVRQYPARGGLRRPRPWRDGNCKYLSNQWRNSAQSESVMQGSAPSWSALRLDAARRSKMQETAEKNCIASECAIAKWQMLLPKNFPHNQATQINISEVFVEREVALPGSHEVEERQNQASGKLADDRMPIEAMNPTTWEIRALSTLDADGKNEAGG</sequence>
<gene>
    <name evidence="1" type="ORF">KSP40_PGU006864</name>
</gene>
<reference evidence="1 2" key="1">
    <citation type="journal article" date="2022" name="Nat. Plants">
        <title>Genomes of leafy and leafless Platanthera orchids illuminate the evolution of mycoheterotrophy.</title>
        <authorList>
            <person name="Li M.H."/>
            <person name="Liu K.W."/>
            <person name="Li Z."/>
            <person name="Lu H.C."/>
            <person name="Ye Q.L."/>
            <person name="Zhang D."/>
            <person name="Wang J.Y."/>
            <person name="Li Y.F."/>
            <person name="Zhong Z.M."/>
            <person name="Liu X."/>
            <person name="Yu X."/>
            <person name="Liu D.K."/>
            <person name="Tu X.D."/>
            <person name="Liu B."/>
            <person name="Hao Y."/>
            <person name="Liao X.Y."/>
            <person name="Jiang Y.T."/>
            <person name="Sun W.H."/>
            <person name="Chen J."/>
            <person name="Chen Y.Q."/>
            <person name="Ai Y."/>
            <person name="Zhai J.W."/>
            <person name="Wu S.S."/>
            <person name="Zhou Z."/>
            <person name="Hsiao Y.Y."/>
            <person name="Wu W.L."/>
            <person name="Chen Y.Y."/>
            <person name="Lin Y.F."/>
            <person name="Hsu J.L."/>
            <person name="Li C.Y."/>
            <person name="Wang Z.W."/>
            <person name="Zhao X."/>
            <person name="Zhong W.Y."/>
            <person name="Ma X.K."/>
            <person name="Ma L."/>
            <person name="Huang J."/>
            <person name="Chen G.Z."/>
            <person name="Huang M.Z."/>
            <person name="Huang L."/>
            <person name="Peng D.H."/>
            <person name="Luo Y.B."/>
            <person name="Zou S.Q."/>
            <person name="Chen S.P."/>
            <person name="Lan S."/>
            <person name="Tsai W.C."/>
            <person name="Van de Peer Y."/>
            <person name="Liu Z.J."/>
        </authorList>
    </citation>
    <scope>NUCLEOTIDE SEQUENCE [LARGE SCALE GENOMIC DNA]</scope>
    <source>
        <strain evidence="1">Lor288</strain>
    </source>
</reference>